<dbReference type="InterPro" id="IPR059100">
    <property type="entry name" value="TSP3_bac"/>
</dbReference>
<dbReference type="NCBIfam" id="TIGR03804">
    <property type="entry name" value="para_beta_helix"/>
    <property type="match status" value="2"/>
</dbReference>
<dbReference type="InterPro" id="IPR022441">
    <property type="entry name" value="Para_beta_helix_rpt-2"/>
</dbReference>
<dbReference type="InterPro" id="IPR011050">
    <property type="entry name" value="Pectin_lyase_fold/virulence"/>
</dbReference>
<evidence type="ECO:0000256" key="1">
    <source>
        <dbReference type="ARBA" id="ARBA00004613"/>
    </source>
</evidence>
<dbReference type="InterPro" id="IPR053180">
    <property type="entry name" value="Ca-binding_acidic-repeat"/>
</dbReference>
<gene>
    <name evidence="8" type="ORF">C4541_07040</name>
</gene>
<sequence length="926" mass="103028">MSCIFSVIVITTLKGDSGMKLLCGILTGLWILVSGIAIAGTTYYVSPAGDDTNDGITLPWATIQHGVESLSQGDTLIVQEGIYYEPQGIMIDNDSNPNISGTETEPTRIIAQGEVRIITAETSSTTSFAYYREGPYYAKYYDINNSVFINNVNYVIFEGFTIYPTAKYGRGVFMKNSSYCNLLNLKCLRKIYAFGITLQQSDNCKLIGNICSNLQSYGQFYAIYLDHSSNNELSHNICSNNAAFEWSGIGVGIMLNKSHNNTIHHNICNNNSQSGHGGGNHGKGIGIYTANGINNDIFQNRIQNNENYGIYSSGSNSFMNNIFFQNKFGSILSNDGDNTLIANNLFVNSPVIDAIGTISNNTFVSYSSSPNIVIKTNKNNLLITNNIFYAKYQSTESPVFIDSENDGFIIDYNSTSRNAGSISNYDNEGSNNLLYVEPDFRDLDMYNCQLFSTSLCINTGVDGSAMGIYGGEYAIIDTDNDGMPDEWEIRYSLNTTEQDDAVDSDNDGFTNYQEFIYLLNPTDNDSDNDGLPDNEITIYGTSPYYYDSDFDMLSDYNEVMIRHTYPTNSDSDSDGLSDYEEINGWTNGQGTFYTSPTDSDNDDDGLKDGSEKNNNTNPFIKDTDSDGLTDYDEVTARAYIGNIYYTSDPTITDTDNDGASDYEEDQAHTNPRDPIFNPTHSPTVTIIDWDYYTEFTLRGSASGSNSGAAIENVLFCIKAGSPSDEEYEPALINGGAGTDNVQFVITKELFEYAYNLYIKTYDSDGYYGIQYFSLNNTINNPYLDSDGDGLNNWEETHIYHTNSFAKDTDNDGQNDRLEVWAGSDPNNSESVFMHSISHEINGDIVISWNCLTGRVYSVLVSDELDGVYVPLMTEITNNTNGEISVIDSGLDENNNEYHDEEDIYPPYLEYELVSRRCYKIAIEMPE</sequence>
<dbReference type="PANTHER" id="PTHR37467">
    <property type="entry name" value="EXPORTED CALCIUM-BINDING GLYCOPROTEIN-RELATED"/>
    <property type="match status" value="1"/>
</dbReference>
<dbReference type="Pfam" id="PF13229">
    <property type="entry name" value="Beta_helix"/>
    <property type="match status" value="1"/>
</dbReference>
<protein>
    <recommendedName>
        <fullName evidence="7">Right handed beta helix domain-containing protein</fullName>
    </recommendedName>
</protein>
<comment type="subcellular location">
    <subcellularLocation>
        <location evidence="1">Secreted</location>
    </subcellularLocation>
</comment>
<organism evidence="8 9">
    <name type="scientific">Candidatus Auribacter fodinae</name>
    <dbReference type="NCBI Taxonomy" id="2093366"/>
    <lineage>
        <taxon>Bacteria</taxon>
        <taxon>Pseudomonadati</taxon>
        <taxon>Candidatus Auribacterota</taxon>
        <taxon>Candidatus Auribacteria</taxon>
        <taxon>Candidatus Auribacterales</taxon>
        <taxon>Candidatus Auribacteraceae</taxon>
        <taxon>Candidatus Auribacter</taxon>
    </lineage>
</organism>
<dbReference type="SUPFAM" id="SSF51126">
    <property type="entry name" value="Pectin lyase-like"/>
    <property type="match status" value="1"/>
</dbReference>
<evidence type="ECO:0000259" key="7">
    <source>
        <dbReference type="Pfam" id="PF13229"/>
    </source>
</evidence>
<keyword evidence="6" id="KW-0472">Membrane</keyword>
<accession>A0A3A4QYJ9</accession>
<evidence type="ECO:0000256" key="5">
    <source>
        <dbReference type="SAM" id="MobiDB-lite"/>
    </source>
</evidence>
<keyword evidence="2" id="KW-0964">Secreted</keyword>
<dbReference type="GO" id="GO:0005509">
    <property type="term" value="F:calcium ion binding"/>
    <property type="evidence" value="ECO:0007669"/>
    <property type="project" value="InterPro"/>
</dbReference>
<proteinExistence type="predicted"/>
<dbReference type="Pfam" id="PF18884">
    <property type="entry name" value="TSP3_bac"/>
    <property type="match status" value="8"/>
</dbReference>
<evidence type="ECO:0000256" key="3">
    <source>
        <dbReference type="ARBA" id="ARBA00022729"/>
    </source>
</evidence>
<feature type="compositionally biased region" description="Acidic residues" evidence="5">
    <location>
        <begin position="654"/>
        <end position="664"/>
    </location>
</feature>
<reference evidence="8 9" key="1">
    <citation type="journal article" date="2017" name="ISME J.">
        <title>Energy and carbon metabolisms in a deep terrestrial subsurface fluid microbial community.</title>
        <authorList>
            <person name="Momper L."/>
            <person name="Jungbluth S.P."/>
            <person name="Lee M.D."/>
            <person name="Amend J.P."/>
        </authorList>
    </citation>
    <scope>NUCLEOTIDE SEQUENCE [LARGE SCALE GENOMIC DNA]</scope>
    <source>
        <strain evidence="8">SURF_26</strain>
    </source>
</reference>
<evidence type="ECO:0000256" key="6">
    <source>
        <dbReference type="SAM" id="Phobius"/>
    </source>
</evidence>
<dbReference type="InterPro" id="IPR039448">
    <property type="entry name" value="Beta_helix"/>
</dbReference>
<dbReference type="SMART" id="SM00710">
    <property type="entry name" value="PbH1"/>
    <property type="match status" value="7"/>
</dbReference>
<feature type="region of interest" description="Disordered" evidence="5">
    <location>
        <begin position="566"/>
        <end position="627"/>
    </location>
</feature>
<evidence type="ECO:0000313" key="8">
    <source>
        <dbReference type="EMBL" id="RJP58960.1"/>
    </source>
</evidence>
<dbReference type="EMBL" id="QZJZ01000058">
    <property type="protein sequence ID" value="RJP58960.1"/>
    <property type="molecule type" value="Genomic_DNA"/>
</dbReference>
<dbReference type="InterPro" id="IPR028974">
    <property type="entry name" value="TSP_type-3_rpt"/>
</dbReference>
<evidence type="ECO:0000256" key="4">
    <source>
        <dbReference type="ARBA" id="ARBA00022837"/>
    </source>
</evidence>
<feature type="compositionally biased region" description="Acidic residues" evidence="5">
    <location>
        <begin position="571"/>
        <end position="581"/>
    </location>
</feature>
<dbReference type="Proteomes" id="UP000266426">
    <property type="component" value="Unassembled WGS sequence"/>
</dbReference>
<keyword evidence="3" id="KW-0732">Signal</keyword>
<dbReference type="InterPro" id="IPR006626">
    <property type="entry name" value="PbH1"/>
</dbReference>
<name>A0A3A4QYJ9_9BACT</name>
<dbReference type="InterPro" id="IPR012334">
    <property type="entry name" value="Pectin_lyas_fold"/>
</dbReference>
<evidence type="ECO:0000313" key="9">
    <source>
        <dbReference type="Proteomes" id="UP000266426"/>
    </source>
</evidence>
<feature type="transmembrane region" description="Helical" evidence="6">
    <location>
        <begin position="21"/>
        <end position="45"/>
    </location>
</feature>
<feature type="domain" description="Right handed beta helix" evidence="7">
    <location>
        <begin position="171"/>
        <end position="346"/>
    </location>
</feature>
<keyword evidence="6" id="KW-1133">Transmembrane helix</keyword>
<dbReference type="AlphaFoldDB" id="A0A3A4QYJ9"/>
<dbReference type="PANTHER" id="PTHR37467:SF1">
    <property type="entry name" value="EXPORTED CALCIUM-BINDING GLYCOPROTEIN"/>
    <property type="match status" value="1"/>
</dbReference>
<dbReference type="Gene3D" id="4.10.1080.10">
    <property type="entry name" value="TSP type-3 repeat"/>
    <property type="match status" value="1"/>
</dbReference>
<feature type="region of interest" description="Disordered" evidence="5">
    <location>
        <begin position="649"/>
        <end position="679"/>
    </location>
</feature>
<keyword evidence="4" id="KW-0106">Calcium</keyword>
<dbReference type="Gene3D" id="2.160.20.10">
    <property type="entry name" value="Single-stranded right-handed beta-helix, Pectin lyase-like"/>
    <property type="match status" value="1"/>
</dbReference>
<feature type="compositionally biased region" description="Polar residues" evidence="5">
    <location>
        <begin position="584"/>
        <end position="597"/>
    </location>
</feature>
<evidence type="ECO:0000256" key="2">
    <source>
        <dbReference type="ARBA" id="ARBA00022525"/>
    </source>
</evidence>
<comment type="caution">
    <text evidence="8">The sequence shown here is derived from an EMBL/GenBank/DDBJ whole genome shotgun (WGS) entry which is preliminary data.</text>
</comment>
<keyword evidence="6" id="KW-0812">Transmembrane</keyword>